<reference evidence="3 4" key="1">
    <citation type="journal article" date="2018" name="Plant J.">
        <title>Genome sequences of Chlorella sorokiniana UTEX 1602 and Micractinium conductrix SAG 241.80: implications to maltose excretion by a green alga.</title>
        <authorList>
            <person name="Arriola M.B."/>
            <person name="Velmurugan N."/>
            <person name="Zhang Y."/>
            <person name="Plunkett M.H."/>
            <person name="Hondzo H."/>
            <person name="Barney B.M."/>
        </authorList>
    </citation>
    <scope>NUCLEOTIDE SEQUENCE [LARGE SCALE GENOMIC DNA]</scope>
    <source>
        <strain evidence="3 4">SAG 241.80</strain>
    </source>
</reference>
<feature type="coiled-coil region" evidence="1">
    <location>
        <begin position="111"/>
        <end position="138"/>
    </location>
</feature>
<evidence type="ECO:0000313" key="3">
    <source>
        <dbReference type="EMBL" id="PSC75005.1"/>
    </source>
</evidence>
<feature type="compositionally biased region" description="Low complexity" evidence="2">
    <location>
        <begin position="734"/>
        <end position="752"/>
    </location>
</feature>
<feature type="region of interest" description="Disordered" evidence="2">
    <location>
        <begin position="912"/>
        <end position="970"/>
    </location>
</feature>
<feature type="compositionally biased region" description="Low complexity" evidence="2">
    <location>
        <begin position="663"/>
        <end position="677"/>
    </location>
</feature>
<feature type="region of interest" description="Disordered" evidence="2">
    <location>
        <begin position="877"/>
        <end position="897"/>
    </location>
</feature>
<evidence type="ECO:0000256" key="1">
    <source>
        <dbReference type="SAM" id="Coils"/>
    </source>
</evidence>
<sequence length="1036" mass="109992">MASARQHRPPTGRGDLSALLSDPDLGSPTPDPSSVALAVNLQKFRSSISEPYFKSKHARVARPAESAELQQLRKESTNLGKDFQALLSAHERQEAAGQDLRGKLRTLRSELEARDKALELARRTVERLSAEKGQLEAGVAGTQTYVRKLESRLLSARHGVELQQRCMQQKAQLDALAHALAEAEACGAEAQAAAQAAQLDVACLKRGLELAAEQLTKSAGAEVPGTLLRAVARGQEEALGLSVQLSDAKQQVAQLTAALEQARAHLQAQQDALGSQQEERQELRQRLEASDAALEKQRAATSELRRVVDALRPKAGALAEERDSLRQQLELERTAAAEAHKEVKQLRAALRQKASTEAALRDELRRALAGQGFTPSPLAKQAQQASVAAAPLRSGSRADSGGRRPAAAKRAPSGVGSPAGARLTGKAALRRGSSWLDGECDGGGSGDRIPAEHSPTRALLRLQEQQRTQQGSRLGARPESADGALAAQQDRQAALGWEASVAGWQAEGNFHAQLPQGDKQQQQQQQGRRAKPPLLQLAAAAQQQAGAAAALPLQDGRLMQVYAAALDEQIALLEGDLAQLSEEPSPIAKLQAAAKAGAIRDPQVQQQQAQQQRQAQQGGGRDRIAAWRPNGAFQRASDKGQGAGGLRELVSPGADTPAAEKLQPSPQQQRWQQQQQEQEADNEPAPHCHVWHSNPLAASPPPKQPLQQAAPEAAARQVAPAAGALTVRAMPSAQQQQQEQAQHQQLQPEGSAAVAGPALPAAVPGAATVPCILWAPASTGPTPSVRLAPLSVSIPDSSPAEKEEWLWGQLQQALSPAGSQPKAAPLLLEGPGSVAASSPSLRLPATRQQQHEEREVTSAGLAAELQAAVSEGSCGGVESLSRRWDLPSPGPGTSDWLSNEFEADIEQLEVNSHTPRKQPAPEPAPAAHGGDKRPASVGSAGDWAGDWQAAEPAAVAPQAQRAPPMLPGLPLVADSPAAPLLDPALAQQQHYVQHMQQQQQQHVQQTQQQQQQQQQYQPRTLFDLAADDIDLSELLS</sequence>
<feature type="compositionally biased region" description="Low complexity" evidence="2">
    <location>
        <begin position="464"/>
        <end position="474"/>
    </location>
</feature>
<keyword evidence="1" id="KW-0175">Coiled coil</keyword>
<feature type="compositionally biased region" description="Basic residues" evidence="2">
    <location>
        <begin position="1"/>
        <end position="10"/>
    </location>
</feature>
<dbReference type="OrthoDB" id="515762at2759"/>
<evidence type="ECO:0000256" key="2">
    <source>
        <dbReference type="SAM" id="MobiDB-lite"/>
    </source>
</evidence>
<dbReference type="AlphaFoldDB" id="A0A2P6VLR8"/>
<feature type="region of interest" description="Disordered" evidence="2">
    <location>
        <begin position="991"/>
        <end position="1016"/>
    </location>
</feature>
<feature type="region of interest" description="Disordered" evidence="2">
    <location>
        <begin position="598"/>
        <end position="752"/>
    </location>
</feature>
<feature type="compositionally biased region" description="Low complexity" evidence="2">
    <location>
        <begin position="379"/>
        <end position="414"/>
    </location>
</feature>
<feature type="compositionally biased region" description="Low complexity" evidence="2">
    <location>
        <begin position="705"/>
        <end position="725"/>
    </location>
</feature>
<gene>
    <name evidence="3" type="ORF">C2E20_1946</name>
</gene>
<feature type="region of interest" description="Disordered" evidence="2">
    <location>
        <begin position="373"/>
        <end position="427"/>
    </location>
</feature>
<name>A0A2P6VLR8_9CHLO</name>
<feature type="region of interest" description="Disordered" evidence="2">
    <location>
        <begin position="464"/>
        <end position="489"/>
    </location>
</feature>
<organism evidence="3 4">
    <name type="scientific">Micractinium conductrix</name>
    <dbReference type="NCBI Taxonomy" id="554055"/>
    <lineage>
        <taxon>Eukaryota</taxon>
        <taxon>Viridiplantae</taxon>
        <taxon>Chlorophyta</taxon>
        <taxon>core chlorophytes</taxon>
        <taxon>Trebouxiophyceae</taxon>
        <taxon>Chlorellales</taxon>
        <taxon>Chlorellaceae</taxon>
        <taxon>Chlorella clade</taxon>
        <taxon>Micractinium</taxon>
    </lineage>
</organism>
<feature type="coiled-coil region" evidence="1">
    <location>
        <begin position="245"/>
        <end position="349"/>
    </location>
</feature>
<protein>
    <submittedName>
        <fullName evidence="3">Uncharacterized protein</fullName>
    </submittedName>
</protein>
<evidence type="ECO:0000313" key="4">
    <source>
        <dbReference type="Proteomes" id="UP000239649"/>
    </source>
</evidence>
<dbReference type="PANTHER" id="PTHR23159:SF31">
    <property type="entry name" value="CENTROSOME-ASSOCIATED PROTEIN CEP250 ISOFORM X1"/>
    <property type="match status" value="1"/>
</dbReference>
<comment type="caution">
    <text evidence="3">The sequence shown here is derived from an EMBL/GenBank/DDBJ whole genome shotgun (WGS) entry which is preliminary data.</text>
</comment>
<accession>A0A2P6VLR8</accession>
<dbReference type="EMBL" id="LHPF02000003">
    <property type="protein sequence ID" value="PSC75005.1"/>
    <property type="molecule type" value="Genomic_DNA"/>
</dbReference>
<feature type="region of interest" description="Disordered" evidence="2">
    <location>
        <begin position="816"/>
        <end position="857"/>
    </location>
</feature>
<feature type="compositionally biased region" description="Low complexity" evidence="2">
    <location>
        <begin position="605"/>
        <end position="616"/>
    </location>
</feature>
<keyword evidence="4" id="KW-1185">Reference proteome</keyword>
<dbReference type="Proteomes" id="UP000239649">
    <property type="component" value="Unassembled WGS sequence"/>
</dbReference>
<feature type="region of interest" description="Disordered" evidence="2">
    <location>
        <begin position="433"/>
        <end position="452"/>
    </location>
</feature>
<dbReference type="STRING" id="554055.A0A2P6VLR8"/>
<dbReference type="PANTHER" id="PTHR23159">
    <property type="entry name" value="CENTROSOMAL PROTEIN 2"/>
    <property type="match status" value="1"/>
</dbReference>
<feature type="compositionally biased region" description="Low complexity" evidence="2">
    <location>
        <begin position="948"/>
        <end position="970"/>
    </location>
</feature>
<feature type="region of interest" description="Disordered" evidence="2">
    <location>
        <begin position="1"/>
        <end position="34"/>
    </location>
</feature>
<proteinExistence type="predicted"/>